<dbReference type="Pfam" id="PF06736">
    <property type="entry name" value="TMEM175"/>
    <property type="match status" value="1"/>
</dbReference>
<keyword evidence="4" id="KW-0633">Potassium transport</keyword>
<keyword evidence="6" id="KW-0631">Potassium channel</keyword>
<feature type="transmembrane region" description="Helical" evidence="14">
    <location>
        <begin position="187"/>
        <end position="216"/>
    </location>
</feature>
<evidence type="ECO:0000256" key="1">
    <source>
        <dbReference type="ARBA" id="ARBA00004141"/>
    </source>
</evidence>
<dbReference type="GO" id="GO:0016020">
    <property type="term" value="C:membrane"/>
    <property type="evidence" value="ECO:0007669"/>
    <property type="project" value="UniProtKB-SubCell"/>
</dbReference>
<evidence type="ECO:0000256" key="12">
    <source>
        <dbReference type="ARBA" id="ARBA00034430"/>
    </source>
</evidence>
<evidence type="ECO:0000256" key="4">
    <source>
        <dbReference type="ARBA" id="ARBA00022538"/>
    </source>
</evidence>
<sequence length="237" mass="26372">MAREGMPWSRRAGGDRKDRRSTPVGAERNPRRVVGFSDAVIAIAVTLLVLEIRPPEDTRHLWQGLRELWPSYAAYFLTFLLIGQMWVNHHVMFDHIRAADRLVLLFNTLLLMQIAFLPFASAVLAGAFESGEGERTAVVFYGIAYEVAAILFNVIWEYARHGRRLLDADTDPAAAAAISRRFRPAPVWIAAGTALGAWHPVLGLVVLAAFVPFYWWPIKGEVASIRRAREHAGGGSA</sequence>
<proteinExistence type="inferred from homology"/>
<evidence type="ECO:0000256" key="14">
    <source>
        <dbReference type="SAM" id="Phobius"/>
    </source>
</evidence>
<evidence type="ECO:0000256" key="5">
    <source>
        <dbReference type="ARBA" id="ARBA00022692"/>
    </source>
</evidence>
<dbReference type="Proteomes" id="UP000198605">
    <property type="component" value="Unassembled WGS sequence"/>
</dbReference>
<evidence type="ECO:0000313" key="16">
    <source>
        <dbReference type="Proteomes" id="UP000198605"/>
    </source>
</evidence>
<keyword evidence="9" id="KW-0406">Ion transport</keyword>
<keyword evidence="16" id="KW-1185">Reference proteome</keyword>
<dbReference type="GO" id="GO:0015252">
    <property type="term" value="F:proton channel activity"/>
    <property type="evidence" value="ECO:0007669"/>
    <property type="project" value="InterPro"/>
</dbReference>
<evidence type="ECO:0000256" key="2">
    <source>
        <dbReference type="ARBA" id="ARBA00006920"/>
    </source>
</evidence>
<evidence type="ECO:0000256" key="8">
    <source>
        <dbReference type="ARBA" id="ARBA00022989"/>
    </source>
</evidence>
<feature type="transmembrane region" description="Helical" evidence="14">
    <location>
        <begin position="138"/>
        <end position="156"/>
    </location>
</feature>
<evidence type="ECO:0000256" key="11">
    <source>
        <dbReference type="ARBA" id="ARBA00023303"/>
    </source>
</evidence>
<evidence type="ECO:0000256" key="6">
    <source>
        <dbReference type="ARBA" id="ARBA00022826"/>
    </source>
</evidence>
<reference evidence="16" key="1">
    <citation type="submission" date="2016-06" db="EMBL/GenBank/DDBJ databases">
        <authorList>
            <person name="Varghese N."/>
            <person name="Submissions Spin"/>
        </authorList>
    </citation>
    <scope>NUCLEOTIDE SEQUENCE [LARGE SCALE GENOMIC DNA]</scope>
    <source>
        <strain evidence="16">DSM 44151</strain>
    </source>
</reference>
<dbReference type="InterPro" id="IPR010617">
    <property type="entry name" value="TMEM175-like"/>
</dbReference>
<keyword evidence="10 14" id="KW-0472">Membrane</keyword>
<keyword evidence="8 14" id="KW-1133">Transmembrane helix</keyword>
<dbReference type="GO" id="GO:0005267">
    <property type="term" value="F:potassium channel activity"/>
    <property type="evidence" value="ECO:0007669"/>
    <property type="project" value="UniProtKB-KW"/>
</dbReference>
<name>A0A1C6VLM2_9ACTN</name>
<keyword evidence="5 14" id="KW-0812">Transmembrane</keyword>
<dbReference type="EMBL" id="FMIB01000002">
    <property type="protein sequence ID" value="SCL67221.1"/>
    <property type="molecule type" value="Genomic_DNA"/>
</dbReference>
<accession>A0A1C6VLM2</accession>
<feature type="transmembrane region" description="Helical" evidence="14">
    <location>
        <begin position="72"/>
        <end position="91"/>
    </location>
</feature>
<keyword evidence="7" id="KW-0630">Potassium</keyword>
<evidence type="ECO:0000256" key="3">
    <source>
        <dbReference type="ARBA" id="ARBA00022448"/>
    </source>
</evidence>
<evidence type="ECO:0000256" key="13">
    <source>
        <dbReference type="SAM" id="MobiDB-lite"/>
    </source>
</evidence>
<feature type="transmembrane region" description="Helical" evidence="14">
    <location>
        <begin position="103"/>
        <end position="126"/>
    </location>
</feature>
<comment type="catalytic activity">
    <reaction evidence="12">
        <text>K(+)(in) = K(+)(out)</text>
        <dbReference type="Rhea" id="RHEA:29463"/>
        <dbReference type="ChEBI" id="CHEBI:29103"/>
    </reaction>
</comment>
<dbReference type="STRING" id="47854.GA0070603_4418"/>
<comment type="subcellular location">
    <subcellularLocation>
        <location evidence="1">Membrane</location>
        <topology evidence="1">Multi-pass membrane protein</topology>
    </subcellularLocation>
</comment>
<dbReference type="PANTHER" id="PTHR31462">
    <property type="entry name" value="ENDOSOMAL/LYSOSOMAL POTASSIUM CHANNEL TMEM175"/>
    <property type="match status" value="1"/>
</dbReference>
<comment type="similarity">
    <text evidence="2">Belongs to the TMEM175 family.</text>
</comment>
<keyword evidence="11" id="KW-0407">Ion channel</keyword>
<organism evidence="15 16">
    <name type="scientific">Micromonospora chersina</name>
    <dbReference type="NCBI Taxonomy" id="47854"/>
    <lineage>
        <taxon>Bacteria</taxon>
        <taxon>Bacillati</taxon>
        <taxon>Actinomycetota</taxon>
        <taxon>Actinomycetes</taxon>
        <taxon>Micromonosporales</taxon>
        <taxon>Micromonosporaceae</taxon>
        <taxon>Micromonospora</taxon>
    </lineage>
</organism>
<dbReference type="PANTHER" id="PTHR31462:SF5">
    <property type="entry name" value="ENDOSOMAL_LYSOSOMAL PROTON CHANNEL TMEM175"/>
    <property type="match status" value="1"/>
</dbReference>
<feature type="compositionally biased region" description="Basic and acidic residues" evidence="13">
    <location>
        <begin position="12"/>
        <end position="21"/>
    </location>
</feature>
<evidence type="ECO:0000313" key="15">
    <source>
        <dbReference type="EMBL" id="SCL67221.1"/>
    </source>
</evidence>
<evidence type="ECO:0000256" key="9">
    <source>
        <dbReference type="ARBA" id="ARBA00023065"/>
    </source>
</evidence>
<evidence type="ECO:0000256" key="7">
    <source>
        <dbReference type="ARBA" id="ARBA00022958"/>
    </source>
</evidence>
<dbReference type="GeneID" id="43281041"/>
<gene>
    <name evidence="15" type="ORF">GA0070603_4418</name>
</gene>
<evidence type="ECO:0000256" key="10">
    <source>
        <dbReference type="ARBA" id="ARBA00023136"/>
    </source>
</evidence>
<protein>
    <submittedName>
        <fullName evidence="15">Uncharacterized membrane protein</fullName>
    </submittedName>
</protein>
<keyword evidence="3" id="KW-0813">Transport</keyword>
<feature type="region of interest" description="Disordered" evidence="13">
    <location>
        <begin position="1"/>
        <end position="26"/>
    </location>
</feature>
<dbReference type="AlphaFoldDB" id="A0A1C6VLM2"/>
<dbReference type="RefSeq" id="WP_244282582.1">
    <property type="nucleotide sequence ID" value="NZ_FMIB01000002.1"/>
</dbReference>